<protein>
    <recommendedName>
        <fullName evidence="4">Lipoprotein</fullName>
    </recommendedName>
</protein>
<organism evidence="2 3">
    <name type="scientific">Leeia aquatica</name>
    <dbReference type="NCBI Taxonomy" id="2725557"/>
    <lineage>
        <taxon>Bacteria</taxon>
        <taxon>Pseudomonadati</taxon>
        <taxon>Pseudomonadota</taxon>
        <taxon>Betaproteobacteria</taxon>
        <taxon>Neisseriales</taxon>
        <taxon>Leeiaceae</taxon>
        <taxon>Leeia</taxon>
    </lineage>
</organism>
<reference evidence="2 3" key="1">
    <citation type="submission" date="2020-04" db="EMBL/GenBank/DDBJ databases">
        <title>Draft genome of Leeia sp. IMCC25680.</title>
        <authorList>
            <person name="Song J."/>
            <person name="Cho J.-C."/>
        </authorList>
    </citation>
    <scope>NUCLEOTIDE SEQUENCE [LARGE SCALE GENOMIC DNA]</scope>
    <source>
        <strain evidence="2 3">IMCC25680</strain>
    </source>
</reference>
<feature type="chain" id="PRO_5032517003" description="Lipoprotein" evidence="1">
    <location>
        <begin position="23"/>
        <end position="172"/>
    </location>
</feature>
<comment type="caution">
    <text evidence="2">The sequence shown here is derived from an EMBL/GenBank/DDBJ whole genome shotgun (WGS) entry which is preliminary data.</text>
</comment>
<accession>A0A847SB27</accession>
<dbReference type="EMBL" id="JABAIM010000001">
    <property type="protein sequence ID" value="NLR74288.1"/>
    <property type="molecule type" value="Genomic_DNA"/>
</dbReference>
<proteinExistence type="predicted"/>
<keyword evidence="3" id="KW-1185">Reference proteome</keyword>
<dbReference type="RefSeq" id="WP_168875911.1">
    <property type="nucleotide sequence ID" value="NZ_JABAIM010000001.1"/>
</dbReference>
<name>A0A847SB27_9NEIS</name>
<evidence type="ECO:0000313" key="3">
    <source>
        <dbReference type="Proteomes" id="UP000587991"/>
    </source>
</evidence>
<keyword evidence="1" id="KW-0732">Signal</keyword>
<evidence type="ECO:0008006" key="4">
    <source>
        <dbReference type="Google" id="ProtNLM"/>
    </source>
</evidence>
<evidence type="ECO:0000313" key="2">
    <source>
        <dbReference type="EMBL" id="NLR74288.1"/>
    </source>
</evidence>
<evidence type="ECO:0000256" key="1">
    <source>
        <dbReference type="SAM" id="SignalP"/>
    </source>
</evidence>
<dbReference type="Proteomes" id="UP000587991">
    <property type="component" value="Unassembled WGS sequence"/>
</dbReference>
<feature type="signal peptide" evidence="1">
    <location>
        <begin position="1"/>
        <end position="22"/>
    </location>
</feature>
<dbReference type="AlphaFoldDB" id="A0A847SB27"/>
<sequence length="172" mass="19529">MRVRLSVLLCIWPLLAEATQYAAPRLHGTADQAQLSYVQDGHRIAAPRWVNEQQGVAQARVSREGRMIGWLVLTPNCCTSYPLPTALVVQWGHQHRVMREGQAIWRWSFGRQPGTVVYVTDLPHGPTAAHYYLRRVVDGKLLAEFDCREATSRHTPPILPDWVRLVDKACPE</sequence>
<gene>
    <name evidence="2" type="ORF">HF682_03860</name>
</gene>